<comment type="cofactor">
    <cofactor evidence="2">
        <name>Zn(2+)</name>
        <dbReference type="ChEBI" id="CHEBI:29105"/>
    </cofactor>
</comment>
<evidence type="ECO:0000259" key="15">
    <source>
        <dbReference type="PROSITE" id="PS01124"/>
    </source>
</evidence>
<feature type="compositionally biased region" description="Basic and acidic residues" evidence="14">
    <location>
        <begin position="517"/>
        <end position="529"/>
    </location>
</feature>
<dbReference type="PANTHER" id="PTHR43003">
    <property type="entry name" value="DNA-3-METHYLADENINE GLYCOSYLASE"/>
    <property type="match status" value="1"/>
</dbReference>
<dbReference type="Pfam" id="PF00730">
    <property type="entry name" value="HhH-GPD"/>
    <property type="match status" value="1"/>
</dbReference>
<dbReference type="GO" id="GO:0008168">
    <property type="term" value="F:methyltransferase activity"/>
    <property type="evidence" value="ECO:0007669"/>
    <property type="project" value="UniProtKB-KW"/>
</dbReference>
<dbReference type="GO" id="GO:0043916">
    <property type="term" value="F:DNA-7-methylguanine glycosylase activity"/>
    <property type="evidence" value="ECO:0007669"/>
    <property type="project" value="TreeGrafter"/>
</dbReference>
<sequence>MDIEDTEACYRAVKARDRRFDGVFYTGVTSTGIYCRPSCPAITPQRRNVTFHRTAAAAQAAGFRACKRCLPDATPGSPDWDVAADLAGRAMRLIADGVVERDGVEGLARRVGYTSRHLNRLLVAELGAGPLALARARRAQTGRILIETTAMPFADVAFAAGFASIRQFNDTIREVYAASPTELRAARAASAPGRGRSARAVSPAGAAATDRADGVAGQLELRLAVRAPYAAAEMLTFLAVHAVAGVEAAGPGWYARTLRLPHGPGRVVLELDDGVGARGHVRCRLQVGDLRDVAAAVERCRRLLDADCDPLAVEDALSADVVLARLVRSRPGLRVPGHVDGDEVAIRTVIGQQVSLAAAATVTGRLVERYGEPCGVAGGAAGADDADRLFPRAEVLAGLDPEELPMPRSRGRALVALCRALADGEIPLDRSMDRDDVRSRMMALPGIGPWTADYVALRALGHPDVFLPTDIGVRNALRGLGEPVDRLAARAEQWRPWRSYALLHLWSSLALLRPADPDPTGRSRDRVDRTVPTSGPGPVTKEM</sequence>
<dbReference type="CDD" id="cd00056">
    <property type="entry name" value="ENDO3c"/>
    <property type="match status" value="1"/>
</dbReference>
<evidence type="ECO:0000313" key="16">
    <source>
        <dbReference type="EMBL" id="QNN52081.1"/>
    </source>
</evidence>
<dbReference type="InterPro" id="IPR035451">
    <property type="entry name" value="Ada-like_dom_sf"/>
</dbReference>
<evidence type="ECO:0000256" key="5">
    <source>
        <dbReference type="ARBA" id="ARBA00022679"/>
    </source>
</evidence>
<dbReference type="PROSITE" id="PS01124">
    <property type="entry name" value="HTH_ARAC_FAMILY_2"/>
    <property type="match status" value="1"/>
</dbReference>
<name>A0A7G9R906_9ACTN</name>
<dbReference type="SUPFAM" id="SSF55945">
    <property type="entry name" value="TATA-box binding protein-like"/>
    <property type="match status" value="1"/>
</dbReference>
<dbReference type="KEGG" id="nmes:H9L09_16465"/>
<evidence type="ECO:0000256" key="7">
    <source>
        <dbReference type="ARBA" id="ARBA00022763"/>
    </source>
</evidence>
<dbReference type="EMBL" id="CP060713">
    <property type="protein sequence ID" value="QNN52081.1"/>
    <property type="molecule type" value="Genomic_DNA"/>
</dbReference>
<dbReference type="InterPro" id="IPR023170">
    <property type="entry name" value="HhH_base_excis_C"/>
</dbReference>
<dbReference type="Pfam" id="PF06029">
    <property type="entry name" value="AlkA_N"/>
    <property type="match status" value="1"/>
</dbReference>
<evidence type="ECO:0000256" key="1">
    <source>
        <dbReference type="ARBA" id="ARBA00000086"/>
    </source>
</evidence>
<dbReference type="Gene3D" id="1.10.1670.10">
    <property type="entry name" value="Helix-hairpin-Helix base-excision DNA repair enzymes (C-terminal)"/>
    <property type="match status" value="1"/>
</dbReference>
<keyword evidence="7" id="KW-0227">DNA damage</keyword>
<evidence type="ECO:0000256" key="10">
    <source>
        <dbReference type="ARBA" id="ARBA00023125"/>
    </source>
</evidence>
<dbReference type="GO" id="GO:0003700">
    <property type="term" value="F:DNA-binding transcription factor activity"/>
    <property type="evidence" value="ECO:0007669"/>
    <property type="project" value="InterPro"/>
</dbReference>
<gene>
    <name evidence="16" type="ORF">H9L09_16465</name>
</gene>
<evidence type="ECO:0000256" key="13">
    <source>
        <dbReference type="ARBA" id="ARBA00023204"/>
    </source>
</evidence>
<dbReference type="Pfam" id="PF12833">
    <property type="entry name" value="HTH_18"/>
    <property type="match status" value="1"/>
</dbReference>
<accession>A0A7G9R906</accession>
<keyword evidence="17" id="KW-1185">Reference proteome</keyword>
<evidence type="ECO:0000256" key="4">
    <source>
        <dbReference type="ARBA" id="ARBA00022603"/>
    </source>
</evidence>
<dbReference type="InterPro" id="IPR011257">
    <property type="entry name" value="DNA_glycosylase"/>
</dbReference>
<evidence type="ECO:0000256" key="2">
    <source>
        <dbReference type="ARBA" id="ARBA00001947"/>
    </source>
</evidence>
<comment type="catalytic activity">
    <reaction evidence="1">
        <text>Hydrolysis of alkylated DNA, releasing 3-methyladenine, 3-methylguanine, 7-methylguanine and 7-methyladenine.</text>
        <dbReference type="EC" id="3.2.2.21"/>
    </reaction>
</comment>
<dbReference type="InterPro" id="IPR037046">
    <property type="entry name" value="AlkA_N_sf"/>
</dbReference>
<keyword evidence="9" id="KW-0805">Transcription regulation</keyword>
<dbReference type="GO" id="GO:0006285">
    <property type="term" value="P:base-excision repair, AP site formation"/>
    <property type="evidence" value="ECO:0007669"/>
    <property type="project" value="TreeGrafter"/>
</dbReference>
<dbReference type="GO" id="GO:0032131">
    <property type="term" value="F:alkylated DNA binding"/>
    <property type="evidence" value="ECO:0007669"/>
    <property type="project" value="TreeGrafter"/>
</dbReference>
<dbReference type="InterPro" id="IPR010316">
    <property type="entry name" value="AlkA_N"/>
</dbReference>
<dbReference type="GO" id="GO:0032993">
    <property type="term" value="C:protein-DNA complex"/>
    <property type="evidence" value="ECO:0007669"/>
    <property type="project" value="TreeGrafter"/>
</dbReference>
<dbReference type="GO" id="GO:0043565">
    <property type="term" value="F:sequence-specific DNA binding"/>
    <property type="evidence" value="ECO:0007669"/>
    <property type="project" value="InterPro"/>
</dbReference>
<keyword evidence="12" id="KW-0804">Transcription</keyword>
<reference evidence="16 17" key="1">
    <citation type="submission" date="2020-08" db="EMBL/GenBank/DDBJ databases">
        <title>Genome sequence of Nocardioides mesophilus KACC 16243T.</title>
        <authorList>
            <person name="Hyun D.-W."/>
            <person name="Bae J.-W."/>
        </authorList>
    </citation>
    <scope>NUCLEOTIDE SEQUENCE [LARGE SCALE GENOMIC DNA]</scope>
    <source>
        <strain evidence="16 17">KACC 16243</strain>
    </source>
</reference>
<dbReference type="GO" id="GO:0032259">
    <property type="term" value="P:methylation"/>
    <property type="evidence" value="ECO:0007669"/>
    <property type="project" value="UniProtKB-KW"/>
</dbReference>
<dbReference type="PROSITE" id="PS00041">
    <property type="entry name" value="HTH_ARAC_FAMILY_1"/>
    <property type="match status" value="1"/>
</dbReference>
<dbReference type="InterPro" id="IPR004026">
    <property type="entry name" value="Ada_DNA_repair_Zn-bd"/>
</dbReference>
<evidence type="ECO:0000256" key="6">
    <source>
        <dbReference type="ARBA" id="ARBA00022723"/>
    </source>
</evidence>
<dbReference type="GO" id="GO:0008270">
    <property type="term" value="F:zinc ion binding"/>
    <property type="evidence" value="ECO:0007669"/>
    <property type="project" value="InterPro"/>
</dbReference>
<evidence type="ECO:0000313" key="17">
    <source>
        <dbReference type="Proteomes" id="UP000515947"/>
    </source>
</evidence>
<evidence type="ECO:0000256" key="11">
    <source>
        <dbReference type="ARBA" id="ARBA00023159"/>
    </source>
</evidence>
<evidence type="ECO:0000256" key="14">
    <source>
        <dbReference type="SAM" id="MobiDB-lite"/>
    </source>
</evidence>
<dbReference type="SMART" id="SM00342">
    <property type="entry name" value="HTH_ARAC"/>
    <property type="match status" value="1"/>
</dbReference>
<dbReference type="Gene3D" id="1.10.340.30">
    <property type="entry name" value="Hypothetical protein, domain 2"/>
    <property type="match status" value="1"/>
</dbReference>
<dbReference type="Gene3D" id="1.10.10.60">
    <property type="entry name" value="Homeodomain-like"/>
    <property type="match status" value="1"/>
</dbReference>
<dbReference type="InterPro" id="IPR009057">
    <property type="entry name" value="Homeodomain-like_sf"/>
</dbReference>
<protein>
    <recommendedName>
        <fullName evidence="3">DNA-3-methyladenine glycosylase II</fullName>
        <ecNumber evidence="3">3.2.2.21</ecNumber>
    </recommendedName>
</protein>
<keyword evidence="4" id="KW-0489">Methyltransferase</keyword>
<feature type="domain" description="HTH araC/xylS-type" evidence="15">
    <location>
        <begin position="88"/>
        <end position="186"/>
    </location>
</feature>
<dbReference type="SMART" id="SM00478">
    <property type="entry name" value="ENDO3c"/>
    <property type="match status" value="1"/>
</dbReference>
<dbReference type="EC" id="3.2.2.21" evidence="3"/>
<evidence type="ECO:0000256" key="3">
    <source>
        <dbReference type="ARBA" id="ARBA00012000"/>
    </source>
</evidence>
<dbReference type="InterPro" id="IPR003265">
    <property type="entry name" value="HhH-GPD_domain"/>
</dbReference>
<keyword evidence="8" id="KW-0862">Zinc</keyword>
<dbReference type="InterPro" id="IPR018060">
    <property type="entry name" value="HTH_AraC"/>
</dbReference>
<dbReference type="PANTHER" id="PTHR43003:SF13">
    <property type="entry name" value="DNA-3-METHYLADENINE GLYCOSYLASE 2"/>
    <property type="match status" value="1"/>
</dbReference>
<dbReference type="AlphaFoldDB" id="A0A7G9R906"/>
<evidence type="ECO:0000256" key="12">
    <source>
        <dbReference type="ARBA" id="ARBA00023163"/>
    </source>
</evidence>
<dbReference type="GO" id="GO:0008725">
    <property type="term" value="F:DNA-3-methyladenine glycosylase activity"/>
    <property type="evidence" value="ECO:0007669"/>
    <property type="project" value="TreeGrafter"/>
</dbReference>
<dbReference type="RefSeq" id="WP_187577924.1">
    <property type="nucleotide sequence ID" value="NZ_CP060713.1"/>
</dbReference>
<organism evidence="16 17">
    <name type="scientific">Nocardioides mesophilus</name>
    <dbReference type="NCBI Taxonomy" id="433659"/>
    <lineage>
        <taxon>Bacteria</taxon>
        <taxon>Bacillati</taxon>
        <taxon>Actinomycetota</taxon>
        <taxon>Actinomycetes</taxon>
        <taxon>Propionibacteriales</taxon>
        <taxon>Nocardioidaceae</taxon>
        <taxon>Nocardioides</taxon>
    </lineage>
</organism>
<dbReference type="SUPFAM" id="SSF57884">
    <property type="entry name" value="Ada DNA repair protein, N-terminal domain (N-Ada 10)"/>
    <property type="match status" value="1"/>
</dbReference>
<keyword evidence="13" id="KW-0234">DNA repair</keyword>
<keyword evidence="10" id="KW-0238">DNA-binding</keyword>
<proteinExistence type="predicted"/>
<dbReference type="Proteomes" id="UP000515947">
    <property type="component" value="Chromosome"/>
</dbReference>
<dbReference type="Pfam" id="PF02805">
    <property type="entry name" value="Ada_Zn_binding"/>
    <property type="match status" value="1"/>
</dbReference>
<dbReference type="SUPFAM" id="SSF46689">
    <property type="entry name" value="Homeodomain-like"/>
    <property type="match status" value="1"/>
</dbReference>
<feature type="region of interest" description="Disordered" evidence="14">
    <location>
        <begin position="517"/>
        <end position="543"/>
    </location>
</feature>
<keyword evidence="5" id="KW-0808">Transferase</keyword>
<dbReference type="Gene3D" id="3.40.10.10">
    <property type="entry name" value="DNA Methylphosphotriester Repair Domain"/>
    <property type="match status" value="1"/>
</dbReference>
<dbReference type="GO" id="GO:0005737">
    <property type="term" value="C:cytoplasm"/>
    <property type="evidence" value="ECO:0007669"/>
    <property type="project" value="TreeGrafter"/>
</dbReference>
<dbReference type="SMART" id="SM01009">
    <property type="entry name" value="AlkA_N"/>
    <property type="match status" value="1"/>
</dbReference>
<keyword evidence="6" id="KW-0479">Metal-binding</keyword>
<dbReference type="Gene3D" id="3.30.310.20">
    <property type="entry name" value="DNA-3-methyladenine glycosylase AlkA, N-terminal domain"/>
    <property type="match status" value="1"/>
</dbReference>
<evidence type="ECO:0000256" key="8">
    <source>
        <dbReference type="ARBA" id="ARBA00022833"/>
    </source>
</evidence>
<keyword evidence="11" id="KW-0010">Activator</keyword>
<dbReference type="SUPFAM" id="SSF48150">
    <property type="entry name" value="DNA-glycosylase"/>
    <property type="match status" value="1"/>
</dbReference>
<dbReference type="InterPro" id="IPR051912">
    <property type="entry name" value="Alkylbase_DNA_Glycosylase/TA"/>
</dbReference>
<dbReference type="InterPro" id="IPR018062">
    <property type="entry name" value="HTH_AraC-typ_CS"/>
</dbReference>
<dbReference type="FunFam" id="3.40.10.10:FF:000001">
    <property type="entry name" value="DNA-3-methyladenine glycosylase 2"/>
    <property type="match status" value="1"/>
</dbReference>
<evidence type="ECO:0000256" key="9">
    <source>
        <dbReference type="ARBA" id="ARBA00023015"/>
    </source>
</evidence>
<dbReference type="GO" id="GO:0006307">
    <property type="term" value="P:DNA alkylation repair"/>
    <property type="evidence" value="ECO:0007669"/>
    <property type="project" value="TreeGrafter"/>
</dbReference>